<feature type="region of interest" description="Disordered" evidence="1">
    <location>
        <begin position="172"/>
        <end position="195"/>
    </location>
</feature>
<dbReference type="EMBL" id="CAJNJA010078341">
    <property type="protein sequence ID" value="CAE7922116.1"/>
    <property type="molecule type" value="Genomic_DNA"/>
</dbReference>
<accession>A0A813BR73</accession>
<keyword evidence="3" id="KW-1185">Reference proteome</keyword>
<gene>
    <name evidence="2" type="ORF">SNEC2469_LOCUS31834</name>
</gene>
<feature type="compositionally biased region" description="Basic and acidic residues" evidence="1">
    <location>
        <begin position="18"/>
        <end position="39"/>
    </location>
</feature>
<proteinExistence type="predicted"/>
<reference evidence="2" key="1">
    <citation type="submission" date="2021-02" db="EMBL/GenBank/DDBJ databases">
        <authorList>
            <person name="Dougan E. K."/>
            <person name="Rhodes N."/>
            <person name="Thang M."/>
            <person name="Chan C."/>
        </authorList>
    </citation>
    <scope>NUCLEOTIDE SEQUENCE</scope>
</reference>
<feature type="compositionally biased region" description="Low complexity" evidence="1">
    <location>
        <begin position="227"/>
        <end position="243"/>
    </location>
</feature>
<comment type="caution">
    <text evidence="2">The sequence shown here is derived from an EMBL/GenBank/DDBJ whole genome shotgun (WGS) entry which is preliminary data.</text>
</comment>
<evidence type="ECO:0000256" key="1">
    <source>
        <dbReference type="SAM" id="MobiDB-lite"/>
    </source>
</evidence>
<evidence type="ECO:0000313" key="3">
    <source>
        <dbReference type="Proteomes" id="UP000601435"/>
    </source>
</evidence>
<protein>
    <submittedName>
        <fullName evidence="2">Uncharacterized protein</fullName>
    </submittedName>
</protein>
<organism evidence="2 3">
    <name type="scientific">Symbiodinium necroappetens</name>
    <dbReference type="NCBI Taxonomy" id="1628268"/>
    <lineage>
        <taxon>Eukaryota</taxon>
        <taxon>Sar</taxon>
        <taxon>Alveolata</taxon>
        <taxon>Dinophyceae</taxon>
        <taxon>Suessiales</taxon>
        <taxon>Symbiodiniaceae</taxon>
        <taxon>Symbiodinium</taxon>
    </lineage>
</organism>
<sequence>MGGTSSLGGELAEDTWEDELRRSELGHRTEERTEEGERQLERRRIAELLSRFAGGDGEVLEVLGLNLDDRGRGFILTAELQPATQRLIDRLGCRHPETLQRVSQVYASVARRESLSLTELKGYVACVLTQILRELDAGCAEVQPEPSELQRLMQELSSLNQSLDRRGCDLEEVEETRAKEGSQGADGADGGADKADEGAEQLRLLRQELDALSLSLRSDPRESPGTSAWAPAEPASAEPASEPVFEARPWRADALPKPLEREVPEVPCGPCGLARFAAGAEPAVPAAPAQRDMRSLGSYPPGAVIDPGNTYARALRHAQRPSQPGAEPGSSVEGCAAVLTQPPRDAMASTCEPDHAVLRPMADGWQSRLKGASKGIAHGWQAFAETMDGIFVPEAGVDAAIAEVEEHVEEFKGDQGQGPHLSDEHHDVPSIFRQPSVEEVRELLEQEGLPAHVGIASAGCFCLKKLCLDRSSQPSLYVLDCESSVPALFLGMQGFGLHQLRRVVLGTAPSAKPLLSLEFDEGFLPVRLGSATVLYGVLGVLCEGRQVQILQQPDWS</sequence>
<name>A0A813BR73_9DINO</name>
<dbReference type="AlphaFoldDB" id="A0A813BR73"/>
<feature type="region of interest" description="Disordered" evidence="1">
    <location>
        <begin position="216"/>
        <end position="247"/>
    </location>
</feature>
<dbReference type="Proteomes" id="UP000601435">
    <property type="component" value="Unassembled WGS sequence"/>
</dbReference>
<evidence type="ECO:0000313" key="2">
    <source>
        <dbReference type="EMBL" id="CAE7922116.1"/>
    </source>
</evidence>
<dbReference type="OrthoDB" id="429998at2759"/>
<feature type="region of interest" description="Disordered" evidence="1">
    <location>
        <begin position="1"/>
        <end position="39"/>
    </location>
</feature>